<protein>
    <recommendedName>
        <fullName evidence="3">ASCH domain-containing protein</fullName>
    </recommendedName>
</protein>
<dbReference type="EMBL" id="BPQR01000058">
    <property type="protein sequence ID" value="GJE08014.1"/>
    <property type="molecule type" value="Genomic_DNA"/>
</dbReference>
<organism evidence="1 2">
    <name type="scientific">Methylobacterium jeotgali</name>
    <dbReference type="NCBI Taxonomy" id="381630"/>
    <lineage>
        <taxon>Bacteria</taxon>
        <taxon>Pseudomonadati</taxon>
        <taxon>Pseudomonadota</taxon>
        <taxon>Alphaproteobacteria</taxon>
        <taxon>Hyphomicrobiales</taxon>
        <taxon>Methylobacteriaceae</taxon>
        <taxon>Methylobacterium</taxon>
    </lineage>
</organism>
<accession>A0ABQ4SZP0</accession>
<reference evidence="1" key="2">
    <citation type="submission" date="2021-08" db="EMBL/GenBank/DDBJ databases">
        <authorList>
            <person name="Tani A."/>
            <person name="Ola A."/>
            <person name="Ogura Y."/>
            <person name="Katsura K."/>
            <person name="Hayashi T."/>
        </authorList>
    </citation>
    <scope>NUCLEOTIDE SEQUENCE</scope>
    <source>
        <strain evidence="1">LMG 23639</strain>
    </source>
</reference>
<evidence type="ECO:0008006" key="3">
    <source>
        <dbReference type="Google" id="ProtNLM"/>
    </source>
</evidence>
<dbReference type="RefSeq" id="WP_238277459.1">
    <property type="nucleotide sequence ID" value="NZ_BPQR01000058.1"/>
</dbReference>
<sequence>MAEKKLTQLSVPSVEYLQGGMPMSTFTKGADLFEKVRVGEHVEVVLDDGTKRPARVQMVQVDALINLVTGYGAQAAMNQGRPYSALAVVQGLTDAAAGSGPLDVTKIYTMVQVQLEPEIPTIV</sequence>
<proteinExistence type="predicted"/>
<dbReference type="Proteomes" id="UP001055102">
    <property type="component" value="Unassembled WGS sequence"/>
</dbReference>
<evidence type="ECO:0000313" key="2">
    <source>
        <dbReference type="Proteomes" id="UP001055102"/>
    </source>
</evidence>
<comment type="caution">
    <text evidence="1">The sequence shown here is derived from an EMBL/GenBank/DDBJ whole genome shotgun (WGS) entry which is preliminary data.</text>
</comment>
<reference evidence="1" key="1">
    <citation type="journal article" date="2021" name="Front. Microbiol.">
        <title>Comprehensive Comparative Genomics and Phenotyping of Methylobacterium Species.</title>
        <authorList>
            <person name="Alessa O."/>
            <person name="Ogura Y."/>
            <person name="Fujitani Y."/>
            <person name="Takami H."/>
            <person name="Hayashi T."/>
            <person name="Sahin N."/>
            <person name="Tani A."/>
        </authorList>
    </citation>
    <scope>NUCLEOTIDE SEQUENCE</scope>
    <source>
        <strain evidence="1">LMG 23639</strain>
    </source>
</reference>
<keyword evidence="2" id="KW-1185">Reference proteome</keyword>
<evidence type="ECO:0000313" key="1">
    <source>
        <dbReference type="EMBL" id="GJE08014.1"/>
    </source>
</evidence>
<gene>
    <name evidence="1" type="ORF">AOPFMNJM_3346</name>
</gene>
<name>A0ABQ4SZP0_9HYPH</name>